<protein>
    <recommendedName>
        <fullName evidence="3">DUF2508 domain-containing protein</fullName>
    </recommendedName>
</protein>
<dbReference type="InterPro" id="IPR019644">
    <property type="entry name" value="DUF2508"/>
</dbReference>
<proteinExistence type="predicted"/>
<evidence type="ECO:0008006" key="3">
    <source>
        <dbReference type="Google" id="ProtNLM"/>
    </source>
</evidence>
<accession>A0A267MDS4</accession>
<name>A0A267MDS4_9FIRM</name>
<dbReference type="AlphaFoldDB" id="A0A267MDS4"/>
<gene>
    <name evidence="1" type="ORF">CCE28_19730</name>
</gene>
<keyword evidence="2" id="KW-1185">Reference proteome</keyword>
<dbReference type="EMBL" id="NIBG01000029">
    <property type="protein sequence ID" value="PAB57015.1"/>
    <property type="molecule type" value="Genomic_DNA"/>
</dbReference>
<reference evidence="1 2" key="1">
    <citation type="submission" date="2017-06" db="EMBL/GenBank/DDBJ databases">
        <title>Draft genome sequence of anaerobic fermentative bacterium Anaeromicrobium sediminis DY2726D isolated from West Pacific Ocean sediments.</title>
        <authorList>
            <person name="Zeng X."/>
        </authorList>
    </citation>
    <scope>NUCLEOTIDE SEQUENCE [LARGE SCALE GENOMIC DNA]</scope>
    <source>
        <strain evidence="1 2">DY2726D</strain>
    </source>
</reference>
<evidence type="ECO:0000313" key="1">
    <source>
        <dbReference type="EMBL" id="PAB57015.1"/>
    </source>
</evidence>
<dbReference type="RefSeq" id="WP_095135623.1">
    <property type="nucleotide sequence ID" value="NZ_NIBG01000029.1"/>
</dbReference>
<dbReference type="Proteomes" id="UP000216024">
    <property type="component" value="Unassembled WGS sequence"/>
</dbReference>
<organism evidence="1 2">
    <name type="scientific">Anaeromicrobium sediminis</name>
    <dbReference type="NCBI Taxonomy" id="1478221"/>
    <lineage>
        <taxon>Bacteria</taxon>
        <taxon>Bacillati</taxon>
        <taxon>Bacillota</taxon>
        <taxon>Clostridia</taxon>
        <taxon>Peptostreptococcales</taxon>
        <taxon>Thermotaleaceae</taxon>
        <taxon>Anaeromicrobium</taxon>
    </lineage>
</organism>
<dbReference type="Pfam" id="PF10704">
    <property type="entry name" value="DUF2508"/>
    <property type="match status" value="1"/>
</dbReference>
<sequence>MQEAVKNIKRSEKVKKNNFLNSINNIYSQLLTGQEVKSEADKMLDNIRLAHDEWGNAENFFQNATDPDLIDHAIFRMEAARTKYIYLMRLAREMGIYIEL</sequence>
<evidence type="ECO:0000313" key="2">
    <source>
        <dbReference type="Proteomes" id="UP000216024"/>
    </source>
</evidence>
<dbReference type="OrthoDB" id="1809893at2"/>
<comment type="caution">
    <text evidence="1">The sequence shown here is derived from an EMBL/GenBank/DDBJ whole genome shotgun (WGS) entry which is preliminary data.</text>
</comment>